<accession>A0A2K8KH37</accession>
<evidence type="ECO:0000256" key="6">
    <source>
        <dbReference type="ARBA" id="ARBA00023136"/>
    </source>
</evidence>
<feature type="transmembrane region" description="Helical" evidence="7">
    <location>
        <begin position="230"/>
        <end position="248"/>
    </location>
</feature>
<feature type="transmembrane region" description="Helical" evidence="7">
    <location>
        <begin position="99"/>
        <end position="121"/>
    </location>
</feature>
<feature type="transmembrane region" description="Helical" evidence="7">
    <location>
        <begin position="260"/>
        <end position="281"/>
    </location>
</feature>
<dbReference type="PANTHER" id="PTHR30043:SF1">
    <property type="entry name" value="ABC TRANSPORT SYSTEM PERMEASE PROTEIN P69"/>
    <property type="match status" value="1"/>
</dbReference>
<evidence type="ECO:0000256" key="4">
    <source>
        <dbReference type="ARBA" id="ARBA00022692"/>
    </source>
</evidence>
<name>A0A2K8KH37_9MOLU</name>
<feature type="transmembrane region" description="Helical" evidence="7">
    <location>
        <begin position="28"/>
        <end position="48"/>
    </location>
</feature>
<feature type="transmembrane region" description="Helical" evidence="7">
    <location>
        <begin position="534"/>
        <end position="551"/>
    </location>
</feature>
<evidence type="ECO:0000256" key="3">
    <source>
        <dbReference type="ARBA" id="ARBA00022475"/>
    </source>
</evidence>
<gene>
    <name evidence="10" type="primary">phnE</name>
    <name evidence="10" type="ORF">SCLAR_v1c02210</name>
</gene>
<keyword evidence="2 7" id="KW-0813">Transport</keyword>
<dbReference type="Pfam" id="PF00528">
    <property type="entry name" value="BPD_transp_1"/>
    <property type="match status" value="2"/>
</dbReference>
<feature type="coiled-coil region" evidence="8">
    <location>
        <begin position="801"/>
        <end position="828"/>
    </location>
</feature>
<proteinExistence type="inferred from homology"/>
<keyword evidence="6 7" id="KW-0472">Membrane</keyword>
<evidence type="ECO:0000313" key="10">
    <source>
        <dbReference type="EMBL" id="ATX70552.1"/>
    </source>
</evidence>
<keyword evidence="3" id="KW-1003">Cell membrane</keyword>
<dbReference type="AlphaFoldDB" id="A0A2K8KH37"/>
<protein>
    <submittedName>
        <fullName evidence="10">Phosphonate transport system permease protein</fullName>
    </submittedName>
</protein>
<evidence type="ECO:0000256" key="2">
    <source>
        <dbReference type="ARBA" id="ARBA00022448"/>
    </source>
</evidence>
<keyword evidence="4 7" id="KW-0812">Transmembrane</keyword>
<feature type="transmembrane region" description="Helical" evidence="7">
    <location>
        <begin position="133"/>
        <end position="156"/>
    </location>
</feature>
<feature type="transmembrane region" description="Helical" evidence="7">
    <location>
        <begin position="557"/>
        <end position="581"/>
    </location>
</feature>
<reference evidence="10 11" key="1">
    <citation type="submission" date="2017-11" db="EMBL/GenBank/DDBJ databases">
        <title>Complete genome sequence of Spiroplasma clarkii CN-5 (DSM 19994).</title>
        <authorList>
            <person name="Tsai Y.-M."/>
            <person name="Chang A."/>
            <person name="Lo W.-S."/>
            <person name="Kuo C.-H."/>
        </authorList>
    </citation>
    <scope>NUCLEOTIDE SEQUENCE [LARGE SCALE GENOMIC DNA]</scope>
    <source>
        <strain evidence="10 11">CN-5</strain>
    </source>
</reference>
<feature type="domain" description="ABC transmembrane type-1" evidence="9">
    <location>
        <begin position="506"/>
        <end position="691"/>
    </location>
</feature>
<keyword evidence="5 7" id="KW-1133">Transmembrane helix</keyword>
<dbReference type="CDD" id="cd06261">
    <property type="entry name" value="TM_PBP2"/>
    <property type="match status" value="2"/>
</dbReference>
<dbReference type="GO" id="GO:0055085">
    <property type="term" value="P:transmembrane transport"/>
    <property type="evidence" value="ECO:0007669"/>
    <property type="project" value="InterPro"/>
</dbReference>
<dbReference type="EMBL" id="CP024870">
    <property type="protein sequence ID" value="ATX70552.1"/>
    <property type="molecule type" value="Genomic_DNA"/>
</dbReference>
<keyword evidence="8" id="KW-0175">Coiled coil</keyword>
<dbReference type="InterPro" id="IPR000515">
    <property type="entry name" value="MetI-like"/>
</dbReference>
<dbReference type="SUPFAM" id="SSF161098">
    <property type="entry name" value="MetI-like"/>
    <property type="match status" value="2"/>
</dbReference>
<feature type="transmembrane region" description="Helical" evidence="7">
    <location>
        <begin position="643"/>
        <end position="659"/>
    </location>
</feature>
<feature type="transmembrane region" description="Helical" evidence="7">
    <location>
        <begin position="446"/>
        <end position="463"/>
    </location>
</feature>
<dbReference type="InterPro" id="IPR035906">
    <property type="entry name" value="MetI-like_sf"/>
</dbReference>
<dbReference type="PROSITE" id="PS50928">
    <property type="entry name" value="ABC_TM1"/>
    <property type="match status" value="2"/>
</dbReference>
<keyword evidence="11" id="KW-1185">Reference proteome</keyword>
<evidence type="ECO:0000256" key="8">
    <source>
        <dbReference type="SAM" id="Coils"/>
    </source>
</evidence>
<feature type="transmembrane region" description="Helical" evidence="7">
    <location>
        <begin position="665"/>
        <end position="684"/>
    </location>
</feature>
<sequence>MLKRKWNKLTSRDVFKVNDHYTKPPSKIFAWTLITVAVTMAIFGFIFINANWVEFFSSFNQLGETIKKMLSWNFKNYATPNSFGDTFFAKAFTSLKTTIIMSFAGTILGVAMAIPVAMLSSNNIIHNRTVNNIFKTLLAVLRTLPAFTFALILIGYFGQTTLSVTIAVAIFTFAITGKLFLERIEHVNFKIYAAIQATGASKPRAFRTAVVPQISHNILSITFYSLETNVRYIAIVGGMSSVGLGELIQNNINLQNWDKAGFLLFLLILVVLILELLIYVIKKFILKDRDFILDKSEQDEILNKVKRQLAKNNLNFYISNTIKVNFNFKKKSLREKFKLWSKQREAVKSFKQEHKQKLKLDKDSFLAIKKQELDYKKWFVYNQTISQDVRLDKIYLTNFNVEVEEMKSRMYLATKQEMQSQHEKFLQSLTVEKVYKKAPLKWIKRAIFYSLIFALFVYSVSLIDYNLETEDVIASTNKNLASIFKISWASIFSKTDIAPYSVVYLLFETLSIAIVGTFLGAILAFILGLLSSETIVNVYVAKIFVTITSMFRAIPTYIYAIIFVSLVGLGPFNGAIALAMGTTGMLTKYNRELFEDVNFKIVTQLQATGLNAWERFRYGIMPQTTSGLVSYVIYRFDINFKEVVSLGIVGAGTMGYLLNTYFGDHYFAEFGALLFGIMIFTLFVETVSTTIRNKINLGVNPKFMDNLILFIKNKNWIVYKANAEIIAYPVKLNYDESRALYAYTNQQLFILVKKLQKTERLSYKTAYVRGYCAYFKLDLMTYAELKTWEKNKILKYKIQRKDYLSSLKQKYQQELQSLQQNLHKKLSETSDKTEVKSLKNEFKKTKKNSTRILKYMKSNLSL</sequence>
<dbReference type="RefSeq" id="WP_100254116.1">
    <property type="nucleotide sequence ID" value="NZ_CP024870.1"/>
</dbReference>
<dbReference type="GO" id="GO:0005886">
    <property type="term" value="C:plasma membrane"/>
    <property type="evidence" value="ECO:0007669"/>
    <property type="project" value="UniProtKB-SubCell"/>
</dbReference>
<evidence type="ECO:0000256" key="1">
    <source>
        <dbReference type="ARBA" id="ARBA00004651"/>
    </source>
</evidence>
<evidence type="ECO:0000259" key="9">
    <source>
        <dbReference type="PROSITE" id="PS50928"/>
    </source>
</evidence>
<comment type="subcellular location">
    <subcellularLocation>
        <location evidence="1 7">Cell membrane</location>
        <topology evidence="1 7">Multi-pass membrane protein</topology>
    </subcellularLocation>
</comment>
<comment type="similarity">
    <text evidence="7">Belongs to the binding-protein-dependent transport system permease family.</text>
</comment>
<organism evidence="10 11">
    <name type="scientific">Spiroplasma clarkii</name>
    <dbReference type="NCBI Taxonomy" id="2139"/>
    <lineage>
        <taxon>Bacteria</taxon>
        <taxon>Bacillati</taxon>
        <taxon>Mycoplasmatota</taxon>
        <taxon>Mollicutes</taxon>
        <taxon>Entomoplasmatales</taxon>
        <taxon>Spiroplasmataceae</taxon>
        <taxon>Spiroplasma</taxon>
    </lineage>
</organism>
<dbReference type="Proteomes" id="UP000231179">
    <property type="component" value="Chromosome"/>
</dbReference>
<dbReference type="PANTHER" id="PTHR30043">
    <property type="entry name" value="PHOSPHONATES TRANSPORT SYSTEM PERMEASE PROTEIN"/>
    <property type="match status" value="1"/>
</dbReference>
<evidence type="ECO:0000256" key="5">
    <source>
        <dbReference type="ARBA" id="ARBA00022989"/>
    </source>
</evidence>
<evidence type="ECO:0000313" key="11">
    <source>
        <dbReference type="Proteomes" id="UP000231179"/>
    </source>
</evidence>
<feature type="domain" description="ABC transmembrane type-1" evidence="9">
    <location>
        <begin position="95"/>
        <end position="278"/>
    </location>
</feature>
<feature type="transmembrane region" description="Helical" evidence="7">
    <location>
        <begin position="162"/>
        <end position="181"/>
    </location>
</feature>
<dbReference type="Gene3D" id="1.10.3720.10">
    <property type="entry name" value="MetI-like"/>
    <property type="match status" value="2"/>
</dbReference>
<evidence type="ECO:0000256" key="7">
    <source>
        <dbReference type="RuleBase" id="RU363032"/>
    </source>
</evidence>
<feature type="transmembrane region" description="Helical" evidence="7">
    <location>
        <begin position="502"/>
        <end position="527"/>
    </location>
</feature>